<accession>A0A2K3QCT3</accession>
<dbReference type="OrthoDB" id="10360176at2759"/>
<feature type="signal peptide" evidence="1">
    <location>
        <begin position="1"/>
        <end position="18"/>
    </location>
</feature>
<evidence type="ECO:0000256" key="1">
    <source>
        <dbReference type="SAM" id="SignalP"/>
    </source>
</evidence>
<evidence type="ECO:0008006" key="4">
    <source>
        <dbReference type="Google" id="ProtNLM"/>
    </source>
</evidence>
<proteinExistence type="predicted"/>
<keyword evidence="3" id="KW-1185">Reference proteome</keyword>
<sequence length="129" mass="14134">MQTFATFAALAVVGYVYGNPTATTTTTRTSTKSKCQAESCVPTVTVMDHLRPKDGCNVQCSTDWAGHIAVWMHDGGPSRDQDQDDLPNVAVLVLHHRVPVHDYRGVSDDDIQARSAKFRVMMLLKSMGP</sequence>
<protein>
    <recommendedName>
        <fullName evidence="4">Secreted protein</fullName>
    </recommendedName>
</protein>
<name>A0A2K3QCT3_9HYPO</name>
<dbReference type="Proteomes" id="UP000236621">
    <property type="component" value="Unassembled WGS sequence"/>
</dbReference>
<dbReference type="EMBL" id="NRSZ01000773">
    <property type="protein sequence ID" value="PNY25348.1"/>
    <property type="molecule type" value="Genomic_DNA"/>
</dbReference>
<organism evidence="2 3">
    <name type="scientific">Tolypocladium capitatum</name>
    <dbReference type="NCBI Taxonomy" id="45235"/>
    <lineage>
        <taxon>Eukaryota</taxon>
        <taxon>Fungi</taxon>
        <taxon>Dikarya</taxon>
        <taxon>Ascomycota</taxon>
        <taxon>Pezizomycotina</taxon>
        <taxon>Sordariomycetes</taxon>
        <taxon>Hypocreomycetidae</taxon>
        <taxon>Hypocreales</taxon>
        <taxon>Ophiocordycipitaceae</taxon>
        <taxon>Tolypocladium</taxon>
    </lineage>
</organism>
<evidence type="ECO:0000313" key="2">
    <source>
        <dbReference type="EMBL" id="PNY25348.1"/>
    </source>
</evidence>
<dbReference type="AlphaFoldDB" id="A0A2K3QCT3"/>
<keyword evidence="1" id="KW-0732">Signal</keyword>
<gene>
    <name evidence="2" type="ORF">TCAP_04715</name>
</gene>
<comment type="caution">
    <text evidence="2">The sequence shown here is derived from an EMBL/GenBank/DDBJ whole genome shotgun (WGS) entry which is preliminary data.</text>
</comment>
<feature type="chain" id="PRO_5014428971" description="Secreted protein" evidence="1">
    <location>
        <begin position="19"/>
        <end position="129"/>
    </location>
</feature>
<reference evidence="2 3" key="1">
    <citation type="submission" date="2017-08" db="EMBL/GenBank/DDBJ databases">
        <title>Harnessing the power of phylogenomics to disentangle the directionality and signatures of interkingdom host jumping in the parasitic fungal genus Tolypocladium.</title>
        <authorList>
            <person name="Quandt C.A."/>
            <person name="Patterson W."/>
            <person name="Spatafora J.W."/>
        </authorList>
    </citation>
    <scope>NUCLEOTIDE SEQUENCE [LARGE SCALE GENOMIC DNA]</scope>
    <source>
        <strain evidence="2 3">CBS 113982</strain>
    </source>
</reference>
<evidence type="ECO:0000313" key="3">
    <source>
        <dbReference type="Proteomes" id="UP000236621"/>
    </source>
</evidence>